<dbReference type="PANTHER" id="PTHR33505">
    <property type="entry name" value="ZGC:162634"/>
    <property type="match status" value="1"/>
</dbReference>
<dbReference type="PANTHER" id="PTHR33505:SF4">
    <property type="entry name" value="PROTEIN PREY, MITOCHONDRIAL"/>
    <property type="match status" value="1"/>
</dbReference>
<evidence type="ECO:0000256" key="1">
    <source>
        <dbReference type="HAMAP-Rule" id="MF_01187"/>
    </source>
</evidence>
<evidence type="ECO:0000313" key="2">
    <source>
        <dbReference type="EMBL" id="AGC03655.1"/>
    </source>
</evidence>
<dbReference type="Gene3D" id="2.20.25.10">
    <property type="match status" value="1"/>
</dbReference>
<organism evidence="2 3">
    <name type="scientific">Candidatus Blochmanniella chromaiodes str. 640</name>
    <dbReference type="NCBI Taxonomy" id="1240471"/>
    <lineage>
        <taxon>Bacteria</taxon>
        <taxon>Pseudomonadati</taxon>
        <taxon>Pseudomonadota</taxon>
        <taxon>Gammaproteobacteria</taxon>
        <taxon>Enterobacterales</taxon>
        <taxon>Enterobacteriaceae</taxon>
        <taxon>ant endosymbionts</taxon>
        <taxon>Candidatus Blochmanniella</taxon>
    </lineage>
</organism>
<name>A0ABN4B2N4_9ENTR</name>
<gene>
    <name evidence="2" type="primary">ycaR</name>
    <name evidence="2" type="ORF">BCHRO640_399</name>
</gene>
<comment type="similarity">
    <text evidence="1">Belongs to the UPF0434 family.</text>
</comment>
<accession>A0ABN4B2N4</accession>
<dbReference type="EMBL" id="CP003903">
    <property type="protein sequence ID" value="AGC03655.1"/>
    <property type="molecule type" value="Genomic_DNA"/>
</dbReference>
<dbReference type="HAMAP" id="MF_01187">
    <property type="entry name" value="UPF0434"/>
    <property type="match status" value="1"/>
</dbReference>
<evidence type="ECO:0000313" key="3">
    <source>
        <dbReference type="Proteomes" id="UP000011067"/>
    </source>
</evidence>
<reference evidence="2 3" key="1">
    <citation type="journal article" date="2013" name="Genome Biol. Evol.">
        <title>Sequence context of indel mutations and their effect on protein evolution in a bacterial endosymbiont.</title>
        <authorList>
            <person name="Williams L.E."/>
            <person name="Wernegreen J.J."/>
        </authorList>
    </citation>
    <scope>NUCLEOTIDE SEQUENCE [LARGE SCALE GENOMIC DNA]</scope>
    <source>
        <strain evidence="2 3">640</strain>
    </source>
</reference>
<dbReference type="Proteomes" id="UP000011067">
    <property type="component" value="Chromosome"/>
</dbReference>
<dbReference type="SUPFAM" id="SSF158997">
    <property type="entry name" value="Trm112p-like"/>
    <property type="match status" value="1"/>
</dbReference>
<dbReference type="InterPro" id="IPR005651">
    <property type="entry name" value="Trm112-like"/>
</dbReference>
<dbReference type="Pfam" id="PF03966">
    <property type="entry name" value="Trm112p"/>
    <property type="match status" value="1"/>
</dbReference>
<keyword evidence="3" id="KW-1185">Reference proteome</keyword>
<sequence length="56" mass="6530">MMKYQLLKIIVCPVCHSKLSFDLEKKELICNVDNLAFPIRKGIPVLLKRDARNFIL</sequence>
<proteinExistence type="inferred from homology"/>
<protein>
    <recommendedName>
        <fullName evidence="1">UPF0434 protein BCHRO640_399</fullName>
    </recommendedName>
</protein>